<evidence type="ECO:0000256" key="4">
    <source>
        <dbReference type="ARBA" id="ARBA00023157"/>
    </source>
</evidence>
<dbReference type="InterPro" id="IPR007110">
    <property type="entry name" value="Ig-like_dom"/>
</dbReference>
<comment type="subcellular location">
    <subcellularLocation>
        <location evidence="1">Cytoplasm</location>
    </subcellularLocation>
</comment>
<organism evidence="6 7">
    <name type="scientific">Neovison vison</name>
    <name type="common">American mink</name>
    <name type="synonym">Mustela vison</name>
    <dbReference type="NCBI Taxonomy" id="452646"/>
    <lineage>
        <taxon>Eukaryota</taxon>
        <taxon>Metazoa</taxon>
        <taxon>Chordata</taxon>
        <taxon>Craniata</taxon>
        <taxon>Vertebrata</taxon>
        <taxon>Euteleostomi</taxon>
        <taxon>Mammalia</taxon>
        <taxon>Eutheria</taxon>
        <taxon>Laurasiatheria</taxon>
        <taxon>Carnivora</taxon>
        <taxon>Caniformia</taxon>
        <taxon>Musteloidea</taxon>
        <taxon>Mustelidae</taxon>
        <taxon>Mustelinae</taxon>
        <taxon>Neogale</taxon>
    </lineage>
</organism>
<dbReference type="Proteomes" id="UP000694425">
    <property type="component" value="Unplaced"/>
</dbReference>
<dbReference type="FunFam" id="2.60.40.10:FF:000075">
    <property type="entry name" value="Obscurin, cytoskeletal calmodulin and titin-interacting RhoGEF"/>
    <property type="match status" value="1"/>
</dbReference>
<feature type="domain" description="Ig-like" evidence="5">
    <location>
        <begin position="106"/>
        <end position="196"/>
    </location>
</feature>
<dbReference type="SUPFAM" id="SSF48726">
    <property type="entry name" value="Immunoglobulin"/>
    <property type="match status" value="1"/>
</dbReference>
<dbReference type="InterPro" id="IPR013098">
    <property type="entry name" value="Ig_I-set"/>
</dbReference>
<dbReference type="InterPro" id="IPR036179">
    <property type="entry name" value="Ig-like_dom_sf"/>
</dbReference>
<dbReference type="GeneTree" id="ENSGT00940000154756"/>
<evidence type="ECO:0000313" key="7">
    <source>
        <dbReference type="Proteomes" id="UP000694425"/>
    </source>
</evidence>
<dbReference type="GO" id="GO:0005737">
    <property type="term" value="C:cytoplasm"/>
    <property type="evidence" value="ECO:0007669"/>
    <property type="project" value="UniProtKB-SubCell"/>
</dbReference>
<evidence type="ECO:0000256" key="3">
    <source>
        <dbReference type="ARBA" id="ARBA00022553"/>
    </source>
</evidence>
<evidence type="ECO:0000313" key="6">
    <source>
        <dbReference type="Ensembl" id="ENSNVIP00000001313.1"/>
    </source>
</evidence>
<dbReference type="SMART" id="SM00408">
    <property type="entry name" value="IGc2"/>
    <property type="match status" value="1"/>
</dbReference>
<keyword evidence="4" id="KW-1015">Disulfide bond</keyword>
<protein>
    <recommendedName>
        <fullName evidence="5">Ig-like domain-containing protein</fullName>
    </recommendedName>
</protein>
<dbReference type="PANTHER" id="PTHR35971">
    <property type="entry name" value="SI:DKEY-31G6.6"/>
    <property type="match status" value="1"/>
</dbReference>
<dbReference type="Pfam" id="PF07679">
    <property type="entry name" value="I-set"/>
    <property type="match status" value="1"/>
</dbReference>
<evidence type="ECO:0000259" key="5">
    <source>
        <dbReference type="PROSITE" id="PS50835"/>
    </source>
</evidence>
<keyword evidence="7" id="KW-1185">Reference proteome</keyword>
<dbReference type="InterPro" id="IPR003599">
    <property type="entry name" value="Ig_sub"/>
</dbReference>
<dbReference type="InterPro" id="IPR013783">
    <property type="entry name" value="Ig-like_fold"/>
</dbReference>
<dbReference type="InterPro" id="IPR003598">
    <property type="entry name" value="Ig_sub2"/>
</dbReference>
<dbReference type="InterPro" id="IPR052385">
    <property type="entry name" value="Obscurin/Obscurin-like_Reg"/>
</dbReference>
<name>A0A8C7A7Z4_NEOVI</name>
<dbReference type="Gene3D" id="2.60.40.10">
    <property type="entry name" value="Immunoglobulins"/>
    <property type="match status" value="1"/>
</dbReference>
<sequence>MCKAESSEKVEVCLHRDPTETLLGECVHRETFQYLHCPGGAVVECIDKLCSSFLGRWEFLRGTQLVQNLGTFLSPCLSIQVPFTTAAFLTYKVTLTVCVHPCSPEPTLVFAKDQPAHKEVQAKAGASATLSCEVAQDKTEVTWYKDGKKLSMSSNVHVKSKGCSRQLVVKQAGKADTGEYSCEAGDQKVSFHLDVTGQFFLVPPCLVWR</sequence>
<dbReference type="SMART" id="SM00409">
    <property type="entry name" value="IG"/>
    <property type="match status" value="1"/>
</dbReference>
<proteinExistence type="predicted"/>
<dbReference type="PROSITE" id="PS50835">
    <property type="entry name" value="IG_LIKE"/>
    <property type="match status" value="1"/>
</dbReference>
<dbReference type="PANTHER" id="PTHR35971:SF4">
    <property type="entry name" value="OBSCURIN"/>
    <property type="match status" value="1"/>
</dbReference>
<keyword evidence="2" id="KW-0963">Cytoplasm</keyword>
<dbReference type="AlphaFoldDB" id="A0A8C7A7Z4"/>
<reference evidence="6" key="2">
    <citation type="submission" date="2025-09" db="UniProtKB">
        <authorList>
            <consortium name="Ensembl"/>
        </authorList>
    </citation>
    <scope>IDENTIFICATION</scope>
</reference>
<dbReference type="Ensembl" id="ENSNVIT00000001512.1">
    <property type="protein sequence ID" value="ENSNVIP00000001313.1"/>
    <property type="gene ID" value="ENSNVIG00000001052.1"/>
</dbReference>
<evidence type="ECO:0000256" key="2">
    <source>
        <dbReference type="ARBA" id="ARBA00022490"/>
    </source>
</evidence>
<evidence type="ECO:0000256" key="1">
    <source>
        <dbReference type="ARBA" id="ARBA00004496"/>
    </source>
</evidence>
<accession>A0A8C7A7Z4</accession>
<reference evidence="6" key="1">
    <citation type="submission" date="2025-08" db="UniProtKB">
        <authorList>
            <consortium name="Ensembl"/>
        </authorList>
    </citation>
    <scope>IDENTIFICATION</scope>
</reference>
<keyword evidence="3" id="KW-0597">Phosphoprotein</keyword>